<evidence type="ECO:0000313" key="8">
    <source>
        <dbReference type="Proteomes" id="UP000315525"/>
    </source>
</evidence>
<dbReference type="EMBL" id="SOJN01000101">
    <property type="protein sequence ID" value="TET44972.1"/>
    <property type="molecule type" value="Genomic_DNA"/>
</dbReference>
<feature type="domain" description="Peptidase M16 N-terminal" evidence="5">
    <location>
        <begin position="39"/>
        <end position="183"/>
    </location>
</feature>
<accession>A0A523UR15</accession>
<protein>
    <submittedName>
        <fullName evidence="7">Insulinase family protein</fullName>
    </submittedName>
</protein>
<organism evidence="7 8">
    <name type="scientific">candidate division TA06 bacterium</name>
    <dbReference type="NCBI Taxonomy" id="2250710"/>
    <lineage>
        <taxon>Bacteria</taxon>
        <taxon>Bacteria division TA06</taxon>
    </lineage>
</organism>
<dbReference type="InterPro" id="IPR007863">
    <property type="entry name" value="Peptidase_M16_C"/>
</dbReference>
<feature type="region of interest" description="Disordered" evidence="3">
    <location>
        <begin position="233"/>
        <end position="255"/>
    </location>
</feature>
<dbReference type="GO" id="GO:0046872">
    <property type="term" value="F:metal ion binding"/>
    <property type="evidence" value="ECO:0007669"/>
    <property type="project" value="InterPro"/>
</dbReference>
<dbReference type="PANTHER" id="PTHR11851:SF49">
    <property type="entry name" value="MITOCHONDRIAL-PROCESSING PEPTIDASE SUBUNIT ALPHA"/>
    <property type="match status" value="1"/>
</dbReference>
<gene>
    <name evidence="7" type="ORF">E3J62_08925</name>
</gene>
<dbReference type="PROSITE" id="PS00143">
    <property type="entry name" value="INSULINASE"/>
    <property type="match status" value="1"/>
</dbReference>
<feature type="domain" description="Peptidase M16 C-terminal" evidence="6">
    <location>
        <begin position="192"/>
        <end position="369"/>
    </location>
</feature>
<dbReference type="Proteomes" id="UP000315525">
    <property type="component" value="Unassembled WGS sequence"/>
</dbReference>
<feature type="compositionally biased region" description="Basic and acidic residues" evidence="3">
    <location>
        <begin position="236"/>
        <end position="255"/>
    </location>
</feature>
<evidence type="ECO:0000259" key="5">
    <source>
        <dbReference type="Pfam" id="PF00675"/>
    </source>
</evidence>
<evidence type="ECO:0000313" key="7">
    <source>
        <dbReference type="EMBL" id="TET44972.1"/>
    </source>
</evidence>
<evidence type="ECO:0000256" key="4">
    <source>
        <dbReference type="SAM" id="SignalP"/>
    </source>
</evidence>
<dbReference type="Pfam" id="PF05193">
    <property type="entry name" value="Peptidase_M16_C"/>
    <property type="match status" value="1"/>
</dbReference>
<reference evidence="7 8" key="1">
    <citation type="submission" date="2019-03" db="EMBL/GenBank/DDBJ databases">
        <title>Metabolic potential of uncultured bacteria and archaea associated with petroleum seepage in deep-sea sediments.</title>
        <authorList>
            <person name="Dong X."/>
            <person name="Hubert C."/>
        </authorList>
    </citation>
    <scope>NUCLEOTIDE SEQUENCE [LARGE SCALE GENOMIC DNA]</scope>
    <source>
        <strain evidence="7">E44_bin18</strain>
    </source>
</reference>
<dbReference type="InterPro" id="IPR050361">
    <property type="entry name" value="MPP/UQCRC_Complex"/>
</dbReference>
<dbReference type="InterPro" id="IPR011249">
    <property type="entry name" value="Metalloenz_LuxS/M16"/>
</dbReference>
<dbReference type="Gene3D" id="3.30.830.10">
    <property type="entry name" value="Metalloenzyme, LuxS/M16 peptidase-like"/>
    <property type="match status" value="2"/>
</dbReference>
<feature type="chain" id="PRO_5021738176" evidence="4">
    <location>
        <begin position="24"/>
        <end position="457"/>
    </location>
</feature>
<dbReference type="InterPro" id="IPR011765">
    <property type="entry name" value="Pept_M16_N"/>
</dbReference>
<comment type="similarity">
    <text evidence="1 2">Belongs to the peptidase M16 family.</text>
</comment>
<evidence type="ECO:0000256" key="2">
    <source>
        <dbReference type="RuleBase" id="RU004447"/>
    </source>
</evidence>
<feature type="signal peptide" evidence="4">
    <location>
        <begin position="1"/>
        <end position="23"/>
    </location>
</feature>
<keyword evidence="4" id="KW-0732">Signal</keyword>
<evidence type="ECO:0000256" key="1">
    <source>
        <dbReference type="ARBA" id="ARBA00007261"/>
    </source>
</evidence>
<dbReference type="SUPFAM" id="SSF63411">
    <property type="entry name" value="LuxS/MPP-like metallohydrolase"/>
    <property type="match status" value="2"/>
</dbReference>
<name>A0A523UR15_UNCT6</name>
<dbReference type="AlphaFoldDB" id="A0A523UR15"/>
<dbReference type="InterPro" id="IPR001431">
    <property type="entry name" value="Pept_M16_Zn_BS"/>
</dbReference>
<dbReference type="GO" id="GO:0006508">
    <property type="term" value="P:proteolysis"/>
    <property type="evidence" value="ECO:0007669"/>
    <property type="project" value="InterPro"/>
</dbReference>
<comment type="caution">
    <text evidence="7">The sequence shown here is derived from an EMBL/GenBank/DDBJ whole genome shotgun (WGS) entry which is preliminary data.</text>
</comment>
<evidence type="ECO:0000256" key="3">
    <source>
        <dbReference type="SAM" id="MobiDB-lite"/>
    </source>
</evidence>
<dbReference type="GO" id="GO:0004222">
    <property type="term" value="F:metalloendopeptidase activity"/>
    <property type="evidence" value="ECO:0007669"/>
    <property type="project" value="InterPro"/>
</dbReference>
<dbReference type="Pfam" id="PF00675">
    <property type="entry name" value="Peptidase_M16"/>
    <property type="match status" value="1"/>
</dbReference>
<proteinExistence type="inferred from homology"/>
<sequence>MRRGAASLAIVAALLTASLSFCAEKLDIKEHFLDNGMKVLILEDHSAPLAVVLVWVRVGARNDPTGTSGVSHLVEHMMFKGTSQMEPAEFSEIIQRYGGRENAGTGRDFTSYFAYVPSSRVEEAVRLWADIMSNAAFKPDGFLSERDVVLEELRLGLNDPHEAVFDEATAASFHAHPYGRPVVGWISDVQRMTRDEAYNHYRTYYVPNNMRLIIAGDVTEALAIRLARKYFGKTKKGPEPPEVRTQEPKQTGERRVNVRREAFLPMVTITWHTPAAGDPDILPLEVLAQILAGGESSRLHRELVYEKQICTSVNAWPYQLLDPGLFYITCMVSGGHTAEEAEKAVYEILEKLKVEPVQDRELKKAANQYLSTFIFGQESILWQGFVIGYYDALLSYDIINRLPEMVRSITKEQIMDAANKYLTTENRTVTTLVPLAPKEPGKLMRGVRGQMPGGMRR</sequence>
<dbReference type="PANTHER" id="PTHR11851">
    <property type="entry name" value="METALLOPROTEASE"/>
    <property type="match status" value="1"/>
</dbReference>
<evidence type="ECO:0000259" key="6">
    <source>
        <dbReference type="Pfam" id="PF05193"/>
    </source>
</evidence>